<accession>A0A6P7TVK9</accession>
<dbReference type="Gene3D" id="3.40.50.12780">
    <property type="entry name" value="N-terminal domain of ligase-like"/>
    <property type="match status" value="1"/>
</dbReference>
<dbReference type="SUPFAM" id="SSF56801">
    <property type="entry name" value="Acetyl-CoA synthetase-like"/>
    <property type="match status" value="1"/>
</dbReference>
<reference evidence="3" key="1">
    <citation type="submission" date="2025-08" db="UniProtKB">
        <authorList>
            <consortium name="RefSeq"/>
        </authorList>
    </citation>
    <scope>IDENTIFICATION</scope>
</reference>
<feature type="domain" description="AMP-dependent synthetase/ligase" evidence="1">
    <location>
        <begin position="37"/>
        <end position="142"/>
    </location>
</feature>
<dbReference type="KEGG" id="osn:115230336"/>
<dbReference type="InterPro" id="IPR052091">
    <property type="entry name" value="Beta-ala_Activ/Resist"/>
</dbReference>
<evidence type="ECO:0000313" key="3">
    <source>
        <dbReference type="RefSeq" id="XP_029656399.1"/>
    </source>
</evidence>
<dbReference type="InterPro" id="IPR000873">
    <property type="entry name" value="AMP-dep_synth/lig_dom"/>
</dbReference>
<name>A0A6P7TVK9_9MOLL</name>
<dbReference type="PANTHER" id="PTHR44394">
    <property type="entry name" value="BETA-ALANINE-ACTIVATING ENZYME"/>
    <property type="match status" value="1"/>
</dbReference>
<dbReference type="AlphaFoldDB" id="A0A6P7TVK9"/>
<dbReference type="GO" id="GO:0043041">
    <property type="term" value="P:amino acid activation for nonribosomal peptide biosynthetic process"/>
    <property type="evidence" value="ECO:0007669"/>
    <property type="project" value="TreeGrafter"/>
</dbReference>
<gene>
    <name evidence="3" type="primary">LOC115230336</name>
</gene>
<dbReference type="PANTHER" id="PTHR44394:SF1">
    <property type="entry name" value="BETA-ALANINE-ACTIVATING ENZYME"/>
    <property type="match status" value="1"/>
</dbReference>
<dbReference type="Pfam" id="PF00501">
    <property type="entry name" value="AMP-binding"/>
    <property type="match status" value="1"/>
</dbReference>
<keyword evidence="2" id="KW-1185">Reference proteome</keyword>
<evidence type="ECO:0000259" key="1">
    <source>
        <dbReference type="Pfam" id="PF00501"/>
    </source>
</evidence>
<dbReference type="RefSeq" id="XP_029656399.1">
    <property type="nucleotide sequence ID" value="XM_029800539.1"/>
</dbReference>
<dbReference type="InterPro" id="IPR042099">
    <property type="entry name" value="ANL_N_sf"/>
</dbReference>
<protein>
    <submittedName>
        <fullName evidence="3">Beta-alanine-activating enzyme-like</fullName>
    </submittedName>
</protein>
<organism evidence="2 3">
    <name type="scientific">Octopus sinensis</name>
    <name type="common">East Asian common octopus</name>
    <dbReference type="NCBI Taxonomy" id="2607531"/>
    <lineage>
        <taxon>Eukaryota</taxon>
        <taxon>Metazoa</taxon>
        <taxon>Spiralia</taxon>
        <taxon>Lophotrochozoa</taxon>
        <taxon>Mollusca</taxon>
        <taxon>Cephalopoda</taxon>
        <taxon>Coleoidea</taxon>
        <taxon>Octopodiformes</taxon>
        <taxon>Octopoda</taxon>
        <taxon>Incirrata</taxon>
        <taxon>Octopodidae</taxon>
        <taxon>Octopus</taxon>
    </lineage>
</organism>
<sequence>MTILIHEEYFLNELDCTALPELGLLPDISCVHYRHSTQTKQSADIAYAITTSGSTAQPKIIRVPFDCIMPNILDFRNILNIEHGDVVLLSAPLTFDPSIVDMFCALSGGGSLLVVGRDLLMRPSAAIPVLLEAKVSIMQPPPGVREVVREPGNVTQIFNLYGITEVSAWSTIFEIPANWSGDIPVGLEGQVFSTPLWAGNSIYIGCRDNHMYKINIHL</sequence>
<proteinExistence type="predicted"/>
<dbReference type="Proteomes" id="UP000515154">
    <property type="component" value="Unplaced"/>
</dbReference>
<evidence type="ECO:0000313" key="2">
    <source>
        <dbReference type="Proteomes" id="UP000515154"/>
    </source>
</evidence>